<evidence type="ECO:0000256" key="2">
    <source>
        <dbReference type="SAM" id="MobiDB-lite"/>
    </source>
</evidence>
<dbReference type="PROSITE" id="PS50158">
    <property type="entry name" value="ZF_CCHC"/>
    <property type="match status" value="1"/>
</dbReference>
<feature type="domain" description="CCHC-type" evidence="3">
    <location>
        <begin position="372"/>
        <end position="385"/>
    </location>
</feature>
<proteinExistence type="predicted"/>
<keyword evidence="1" id="KW-0863">Zinc-finger</keyword>
<dbReference type="InterPro" id="IPR001878">
    <property type="entry name" value="Znf_CCHC"/>
</dbReference>
<evidence type="ECO:0000256" key="1">
    <source>
        <dbReference type="PROSITE-ProRule" id="PRU00047"/>
    </source>
</evidence>
<dbReference type="EMBL" id="JBICBT010000933">
    <property type="protein sequence ID" value="KAL3092101.1"/>
    <property type="molecule type" value="Genomic_DNA"/>
</dbReference>
<name>A0ABD2JNA8_9BILA</name>
<feature type="region of interest" description="Disordered" evidence="2">
    <location>
        <begin position="392"/>
        <end position="420"/>
    </location>
</feature>
<feature type="compositionally biased region" description="Basic and acidic residues" evidence="2">
    <location>
        <begin position="392"/>
        <end position="409"/>
    </location>
</feature>
<dbReference type="InterPro" id="IPR036875">
    <property type="entry name" value="Znf_CCHC_sf"/>
</dbReference>
<evidence type="ECO:0000259" key="3">
    <source>
        <dbReference type="PROSITE" id="PS50158"/>
    </source>
</evidence>
<dbReference type="Proteomes" id="UP001620626">
    <property type="component" value="Unassembled WGS sequence"/>
</dbReference>
<reference evidence="4 5" key="1">
    <citation type="submission" date="2024-10" db="EMBL/GenBank/DDBJ databases">
        <authorList>
            <person name="Kim D."/>
        </authorList>
    </citation>
    <scope>NUCLEOTIDE SEQUENCE [LARGE SCALE GENOMIC DNA]</scope>
    <source>
        <strain evidence="4">BH-2024</strain>
    </source>
</reference>
<dbReference type="AlphaFoldDB" id="A0ABD2JNA8"/>
<keyword evidence="5" id="KW-1185">Reference proteome</keyword>
<organism evidence="4 5">
    <name type="scientific">Heterodera trifolii</name>
    <dbReference type="NCBI Taxonomy" id="157864"/>
    <lineage>
        <taxon>Eukaryota</taxon>
        <taxon>Metazoa</taxon>
        <taxon>Ecdysozoa</taxon>
        <taxon>Nematoda</taxon>
        <taxon>Chromadorea</taxon>
        <taxon>Rhabditida</taxon>
        <taxon>Tylenchina</taxon>
        <taxon>Tylenchomorpha</taxon>
        <taxon>Tylenchoidea</taxon>
        <taxon>Heteroderidae</taxon>
        <taxon>Heteroderinae</taxon>
        <taxon>Heterodera</taxon>
    </lineage>
</organism>
<keyword evidence="1" id="KW-0862">Zinc</keyword>
<evidence type="ECO:0000313" key="5">
    <source>
        <dbReference type="Proteomes" id="UP001620626"/>
    </source>
</evidence>
<comment type="caution">
    <text evidence="4">The sequence shown here is derived from an EMBL/GenBank/DDBJ whole genome shotgun (WGS) entry which is preliminary data.</text>
</comment>
<evidence type="ECO:0000313" key="4">
    <source>
        <dbReference type="EMBL" id="KAL3092101.1"/>
    </source>
</evidence>
<keyword evidence="1" id="KW-0479">Metal-binding</keyword>
<dbReference type="SUPFAM" id="SSF57756">
    <property type="entry name" value="Retrovirus zinc finger-like domains"/>
    <property type="match status" value="1"/>
</dbReference>
<gene>
    <name evidence="4" type="ORF">niasHT_022007</name>
</gene>
<dbReference type="Gene3D" id="4.10.60.10">
    <property type="entry name" value="Zinc finger, CCHC-type"/>
    <property type="match status" value="1"/>
</dbReference>
<dbReference type="GO" id="GO:0019899">
    <property type="term" value="F:enzyme binding"/>
    <property type="evidence" value="ECO:0007669"/>
    <property type="project" value="UniProtKB-ARBA"/>
</dbReference>
<dbReference type="GO" id="GO:0008270">
    <property type="term" value="F:zinc ion binding"/>
    <property type="evidence" value="ECO:0007669"/>
    <property type="project" value="UniProtKB-KW"/>
</dbReference>
<accession>A0ABD2JNA8</accession>
<sequence length="514" mass="58155">MDDHKGSDFNPNHFTPSQNRNWSPLLVQLRLFEATVCETVRKLIEKVEAIEKGNGKDGNGIVLEGKLELFGDMMKQMDKGISEQLVGIETDLNLAQSKLTDLELTVDRISRKLDKGDEPQSGTGRPNVTEIKVAAMKSKVVEIDGIVKENRERIIFLEQKVLDGNDDYFWNGHDNVDGENNFSLNQNDEEEQNQGLMGECEVMISDPFLLSGSHLSQYDGNPSISFSRWAQKFKDLLSLYTTQLTEEQKISRLRFCLSGPARAELDSMDLPPVTLDVTTALAGESESNIRKRLLEEFLDRLIPELQYEVKSERPTDYSRAYELSQHYELLQASRKSTSNVAMNELIKKVEALAMQNVRHAPNFSDQRDHRVCFYCKKAGHVIRNCAARKREANNGPNWRRDENSRRTERNGNYSRPFGQGYERNRETWETEIANKIVGQIRTTGGTKTQVGRKNSGCPSGKSLLFGNNRYFGIVLSDLNPCKFSKAAADDLFAGRSVEFMEIARGANLPHVATD</sequence>
<dbReference type="SMART" id="SM00343">
    <property type="entry name" value="ZnF_C2HC"/>
    <property type="match status" value="1"/>
</dbReference>
<protein>
    <recommendedName>
        <fullName evidence="3">CCHC-type domain-containing protein</fullName>
    </recommendedName>
</protein>